<dbReference type="SUPFAM" id="SSF57667">
    <property type="entry name" value="beta-beta-alpha zinc fingers"/>
    <property type="match status" value="1"/>
</dbReference>
<dbReference type="Proteomes" id="UP000694569">
    <property type="component" value="Unplaced"/>
</dbReference>
<dbReference type="PANTHER" id="PTHR37354:SF1">
    <property type="entry name" value="CHROMOSOME ALIGNMENT-MAINTAINING PHOSPHOPROTEIN 1"/>
    <property type="match status" value="1"/>
</dbReference>
<feature type="region of interest" description="Disordered" evidence="2">
    <location>
        <begin position="259"/>
        <end position="333"/>
    </location>
</feature>
<evidence type="ECO:0000313" key="5">
    <source>
        <dbReference type="Proteomes" id="UP000694569"/>
    </source>
</evidence>
<dbReference type="PROSITE" id="PS50157">
    <property type="entry name" value="ZINC_FINGER_C2H2_2"/>
    <property type="match status" value="1"/>
</dbReference>
<dbReference type="SMART" id="SM00355">
    <property type="entry name" value="ZnF_C2H2"/>
    <property type="match status" value="4"/>
</dbReference>
<sequence length="825" mass="91848">MEVLRKLNASRLDCNRCNFRANDYEGIQIHIGTIHPELCDEMDTGGLGKLVFYQKSAKLFHCHKCFFTSKMFCNVYYHIVAQHTPEDWISGGKPMTEVHSLPSSMVVSEKKEPVRVSSEDKNPPDELLTKSDKSDNLISWPEKVSNEYKQESTDREFKGIGIEKATAESPEDKKSICDRDLLSSSINSTLNKANGVQVKERMELSDRDVASTKSKHIPEFSSDEDSPALPGGIPTFSEDEEMSTQPKVLDYTGVEPILDHSKGIEDISEDEMPTEEKSTSNMTENVDPRHSKGVLDSSEEEEAVSKMKELTDFSEDEEEASAGSKDTMEFELPVRADKNVLEFSEDEEETSDVTRNIVEFSAEEETPSASKEIMEFSEDDDSPSVSKGIMEFAEDKTPSVSKGMKEDETPSVSKGMKEDETPSVSKGMKEDETPSVSKGMKEDETPSVSKGMKEDETPSVSKGMKEDETPSVSKGMKEDETPSVSKGMKEDETPSVSKGMIEDETPSVLKGMLEDETPSVLKGMMEDETPSVLKGMMEDETPSVLKGMMEDETPSVSKGIMEFSEEDETPSASKGIMEFSEEEDTSPPLKDMPQYFEGNSTPTQSKDAEDVEDAVTAEISGEASSTEGKSSLSADFSKSESTPVQLASVLPFPNYETPSWSEDLHESPGGSEPPAPVAQDTTDPLEEKDGSLQNAIMMKHVRRIKGKFFCLRCHCRPLKKGPMMHHLVTKHEVASPFVCKTCGKVFLMETHLKNHRSAHTMGLFKCTRCSFQTDHARGFKKHQTHCQNRYKEDEIIPVPDFQEEHKEEDKVEDGEKDQEAAVQHE</sequence>
<dbReference type="Ensembl" id="ENSLLET00000021415.1">
    <property type="protein sequence ID" value="ENSLLEP00000020606.1"/>
    <property type="gene ID" value="ENSLLEG00000013072.1"/>
</dbReference>
<keyword evidence="1" id="KW-0863">Zinc-finger</keyword>
<feature type="compositionally biased region" description="Basic and acidic residues" evidence="2">
    <location>
        <begin position="393"/>
        <end position="408"/>
    </location>
</feature>
<feature type="region of interest" description="Disordered" evidence="2">
    <location>
        <begin position="102"/>
        <end position="133"/>
    </location>
</feature>
<dbReference type="InterPro" id="IPR036236">
    <property type="entry name" value="Znf_C2H2_sf"/>
</dbReference>
<proteinExistence type="predicted"/>
<organism evidence="4 5">
    <name type="scientific">Leptobrachium leishanense</name>
    <name type="common">Leishan spiny toad</name>
    <dbReference type="NCBI Taxonomy" id="445787"/>
    <lineage>
        <taxon>Eukaryota</taxon>
        <taxon>Metazoa</taxon>
        <taxon>Chordata</taxon>
        <taxon>Craniata</taxon>
        <taxon>Vertebrata</taxon>
        <taxon>Euteleostomi</taxon>
        <taxon>Amphibia</taxon>
        <taxon>Batrachia</taxon>
        <taxon>Anura</taxon>
        <taxon>Pelobatoidea</taxon>
        <taxon>Megophryidae</taxon>
        <taxon>Leptobrachium</taxon>
    </lineage>
</organism>
<keyword evidence="5" id="KW-1185">Reference proteome</keyword>
<evidence type="ECO:0000259" key="3">
    <source>
        <dbReference type="PROSITE" id="PS50157"/>
    </source>
</evidence>
<dbReference type="Gene3D" id="3.30.160.60">
    <property type="entry name" value="Classic Zinc Finger"/>
    <property type="match status" value="2"/>
</dbReference>
<feature type="region of interest" description="Disordered" evidence="2">
    <location>
        <begin position="360"/>
        <end position="512"/>
    </location>
</feature>
<dbReference type="GO" id="GO:0008270">
    <property type="term" value="F:zinc ion binding"/>
    <property type="evidence" value="ECO:0007669"/>
    <property type="project" value="UniProtKB-KW"/>
</dbReference>
<feature type="region of interest" description="Disordered" evidence="2">
    <location>
        <begin position="563"/>
        <end position="637"/>
    </location>
</feature>
<keyword evidence="1" id="KW-0862">Zinc</keyword>
<dbReference type="PROSITE" id="PS00028">
    <property type="entry name" value="ZINC_FINGER_C2H2_1"/>
    <property type="match status" value="1"/>
</dbReference>
<evidence type="ECO:0000256" key="1">
    <source>
        <dbReference type="PROSITE-ProRule" id="PRU00042"/>
    </source>
</evidence>
<dbReference type="OrthoDB" id="8016097at2759"/>
<evidence type="ECO:0000313" key="4">
    <source>
        <dbReference type="Ensembl" id="ENSLLEP00000020606.1"/>
    </source>
</evidence>
<dbReference type="AlphaFoldDB" id="A0A8C5MXP8"/>
<dbReference type="PANTHER" id="PTHR37354">
    <property type="entry name" value="CHROMOSOME ALIGNMENT-MAINTAINING PHOSPHOPROTEIN 1"/>
    <property type="match status" value="1"/>
</dbReference>
<feature type="domain" description="C2H2-type" evidence="3">
    <location>
        <begin position="737"/>
        <end position="760"/>
    </location>
</feature>
<feature type="compositionally biased region" description="Polar residues" evidence="2">
    <location>
        <begin position="622"/>
        <end position="637"/>
    </location>
</feature>
<accession>A0A8C5MXP8</accession>
<dbReference type="GO" id="GO:0051315">
    <property type="term" value="P:attachment of mitotic spindle microtubules to kinetochore"/>
    <property type="evidence" value="ECO:0007669"/>
    <property type="project" value="InterPro"/>
</dbReference>
<name>A0A8C5MXP8_9ANUR</name>
<reference evidence="4" key="1">
    <citation type="submission" date="2025-08" db="UniProtKB">
        <authorList>
            <consortium name="Ensembl"/>
        </authorList>
    </citation>
    <scope>IDENTIFICATION</scope>
</reference>
<feature type="region of interest" description="Disordered" evidence="2">
    <location>
        <begin position="797"/>
        <end position="825"/>
    </location>
</feature>
<dbReference type="InterPro" id="IPR013087">
    <property type="entry name" value="Znf_C2H2_type"/>
</dbReference>
<feature type="region of interest" description="Disordered" evidence="2">
    <location>
        <begin position="204"/>
        <end position="244"/>
    </location>
</feature>
<dbReference type="InterPro" id="IPR039330">
    <property type="entry name" value="CAMP"/>
</dbReference>
<dbReference type="GeneTree" id="ENSGT01140000286215"/>
<keyword evidence="1" id="KW-0479">Metal-binding</keyword>
<protein>
    <recommendedName>
        <fullName evidence="3">C2H2-type domain-containing protein</fullName>
    </recommendedName>
</protein>
<feature type="compositionally biased region" description="Basic and acidic residues" evidence="2">
    <location>
        <begin position="108"/>
        <end position="133"/>
    </location>
</feature>
<reference evidence="4" key="2">
    <citation type="submission" date="2025-09" db="UniProtKB">
        <authorList>
            <consortium name="Ensembl"/>
        </authorList>
    </citation>
    <scope>IDENTIFICATION</scope>
</reference>
<evidence type="ECO:0000256" key="2">
    <source>
        <dbReference type="SAM" id="MobiDB-lite"/>
    </source>
</evidence>
<feature type="region of interest" description="Disordered" evidence="2">
    <location>
        <begin position="655"/>
        <end position="687"/>
    </location>
</feature>